<gene>
    <name evidence="1" type="primary">OBARTa0079C17.14</name>
</gene>
<reference evidence="1" key="1">
    <citation type="submission" date="2018-08" db="EMBL/GenBank/DDBJ databases">
        <title>Oryza barthii genomic DNA, chromosome 11, BAC clone:OBARTa0079C17.</title>
        <authorList>
            <person name="Wu J."/>
            <person name="Kanamori H."/>
        </authorList>
    </citation>
    <scope>NUCLEOTIDE SEQUENCE</scope>
    <source>
        <strain evidence="1">W1588</strain>
    </source>
</reference>
<sequence length="56" mass="5887">MGRGRAVRMAAAATRGSSISCAVPSSSDHQSAWKSGILVCIAPPDSEELHTRIDFT</sequence>
<protein>
    <submittedName>
        <fullName evidence="1">Uncharacterized protein</fullName>
    </submittedName>
</protein>
<evidence type="ECO:0000313" key="1">
    <source>
        <dbReference type="EMBL" id="BBF89360.1"/>
    </source>
</evidence>
<dbReference type="EMBL" id="AP018853">
    <property type="protein sequence ID" value="BBF89360.1"/>
    <property type="molecule type" value="Genomic_DNA"/>
</dbReference>
<organism evidence="1">
    <name type="scientific">Oryza barthii</name>
    <dbReference type="NCBI Taxonomy" id="65489"/>
    <lineage>
        <taxon>Eukaryota</taxon>
        <taxon>Viridiplantae</taxon>
        <taxon>Streptophyta</taxon>
        <taxon>Embryophyta</taxon>
        <taxon>Tracheophyta</taxon>
        <taxon>Spermatophyta</taxon>
        <taxon>Magnoliopsida</taxon>
        <taxon>Liliopsida</taxon>
        <taxon>Poales</taxon>
        <taxon>Poaceae</taxon>
        <taxon>BOP clade</taxon>
        <taxon>Oryzoideae</taxon>
        <taxon>Oryzeae</taxon>
        <taxon>Oryzinae</taxon>
        <taxon>Oryza</taxon>
    </lineage>
</organism>
<dbReference type="AlphaFoldDB" id="A0A679B9W6"/>
<accession>A0A679B9W6</accession>
<name>A0A679B9W6_9ORYZ</name>
<proteinExistence type="predicted"/>